<evidence type="ECO:0000256" key="2">
    <source>
        <dbReference type="ARBA" id="ARBA00022801"/>
    </source>
</evidence>
<gene>
    <name evidence="4" type="ORF">LSAT_V11C300102130</name>
</gene>
<comment type="caution">
    <text evidence="4">The sequence shown here is derived from an EMBL/GenBank/DDBJ whole genome shotgun (WGS) entry which is preliminary data.</text>
</comment>
<keyword evidence="3" id="KW-0067">ATP-binding</keyword>
<evidence type="ECO:0000256" key="1">
    <source>
        <dbReference type="ARBA" id="ARBA00022741"/>
    </source>
</evidence>
<sequence>MNQIESEFVLNPLCIPSTPQGVGKTTLIARVLENLRTSYLNLKIQGFFTHSIRWPIVGRYRVDDKEDTNLFVIDEVGKMELFSSLFFPAMLRVLESRKINLRWLFLPPVNRRER</sequence>
<evidence type="ECO:0000313" key="4">
    <source>
        <dbReference type="EMBL" id="KAJ0218350.1"/>
    </source>
</evidence>
<dbReference type="Gene3D" id="3.40.50.300">
    <property type="entry name" value="P-loop containing nucleotide triphosphate hydrolases"/>
    <property type="match status" value="2"/>
</dbReference>
<dbReference type="GO" id="GO:0017111">
    <property type="term" value="F:ribonucleoside triphosphate phosphatase activity"/>
    <property type="evidence" value="ECO:0007669"/>
    <property type="project" value="InterPro"/>
</dbReference>
<name>A0A9R1XKP6_LACSA</name>
<dbReference type="PANTHER" id="PTHR43146">
    <property type="entry name" value="CANCER-RELATED NUCLEOSIDE-TRIPHOSPHATASE"/>
    <property type="match status" value="1"/>
</dbReference>
<evidence type="ECO:0000256" key="3">
    <source>
        <dbReference type="ARBA" id="ARBA00022840"/>
    </source>
</evidence>
<keyword evidence="2" id="KW-0378">Hydrolase</keyword>
<reference evidence="4 5" key="1">
    <citation type="journal article" date="2017" name="Nat. Commun.">
        <title>Genome assembly with in vitro proximity ligation data and whole-genome triplication in lettuce.</title>
        <authorList>
            <person name="Reyes-Chin-Wo S."/>
            <person name="Wang Z."/>
            <person name="Yang X."/>
            <person name="Kozik A."/>
            <person name="Arikit S."/>
            <person name="Song C."/>
            <person name="Xia L."/>
            <person name="Froenicke L."/>
            <person name="Lavelle D.O."/>
            <person name="Truco M.J."/>
            <person name="Xia R."/>
            <person name="Zhu S."/>
            <person name="Xu C."/>
            <person name="Xu H."/>
            <person name="Xu X."/>
            <person name="Cox K."/>
            <person name="Korf I."/>
            <person name="Meyers B.C."/>
            <person name="Michelmore R.W."/>
        </authorList>
    </citation>
    <scope>NUCLEOTIDE SEQUENCE [LARGE SCALE GENOMIC DNA]</scope>
    <source>
        <strain evidence="5">cv. Salinas</strain>
        <tissue evidence="4">Seedlings</tissue>
    </source>
</reference>
<dbReference type="InterPro" id="IPR004948">
    <property type="entry name" value="Nuc-triphosphatase_THEP1"/>
</dbReference>
<organism evidence="4 5">
    <name type="scientific">Lactuca sativa</name>
    <name type="common">Garden lettuce</name>
    <dbReference type="NCBI Taxonomy" id="4236"/>
    <lineage>
        <taxon>Eukaryota</taxon>
        <taxon>Viridiplantae</taxon>
        <taxon>Streptophyta</taxon>
        <taxon>Embryophyta</taxon>
        <taxon>Tracheophyta</taxon>
        <taxon>Spermatophyta</taxon>
        <taxon>Magnoliopsida</taxon>
        <taxon>eudicotyledons</taxon>
        <taxon>Gunneridae</taxon>
        <taxon>Pentapetalae</taxon>
        <taxon>asterids</taxon>
        <taxon>campanulids</taxon>
        <taxon>Asterales</taxon>
        <taxon>Asteraceae</taxon>
        <taxon>Cichorioideae</taxon>
        <taxon>Cichorieae</taxon>
        <taxon>Lactucinae</taxon>
        <taxon>Lactuca</taxon>
    </lineage>
</organism>
<accession>A0A9R1XKP6</accession>
<dbReference type="GO" id="GO:0005524">
    <property type="term" value="F:ATP binding"/>
    <property type="evidence" value="ECO:0007669"/>
    <property type="project" value="UniProtKB-KW"/>
</dbReference>
<dbReference type="Proteomes" id="UP000235145">
    <property type="component" value="Unassembled WGS sequence"/>
</dbReference>
<protein>
    <submittedName>
        <fullName evidence="4">Uncharacterized protein</fullName>
    </submittedName>
</protein>
<evidence type="ECO:0000313" key="5">
    <source>
        <dbReference type="Proteomes" id="UP000235145"/>
    </source>
</evidence>
<keyword evidence="1" id="KW-0547">Nucleotide-binding</keyword>
<dbReference type="EMBL" id="NBSK02000003">
    <property type="protein sequence ID" value="KAJ0218350.1"/>
    <property type="molecule type" value="Genomic_DNA"/>
</dbReference>
<keyword evidence="5" id="KW-1185">Reference proteome</keyword>
<dbReference type="SUPFAM" id="SSF52540">
    <property type="entry name" value="P-loop containing nucleoside triphosphate hydrolases"/>
    <property type="match status" value="1"/>
</dbReference>
<dbReference type="InterPro" id="IPR027417">
    <property type="entry name" value="P-loop_NTPase"/>
</dbReference>
<dbReference type="PANTHER" id="PTHR43146:SF1">
    <property type="entry name" value="CANCER-RELATED NUCLEOSIDE-TRIPHOSPHATASE"/>
    <property type="match status" value="1"/>
</dbReference>
<proteinExistence type="predicted"/>
<dbReference type="AlphaFoldDB" id="A0A9R1XKP6"/>
<dbReference type="Pfam" id="PF03266">
    <property type="entry name" value="NTPase_1"/>
    <property type="match status" value="2"/>
</dbReference>